<dbReference type="InterPro" id="IPR017664">
    <property type="entry name" value="AminoethylPonate_ABC_perm-1"/>
</dbReference>
<dbReference type="InterPro" id="IPR000515">
    <property type="entry name" value="MetI-like"/>
</dbReference>
<feature type="transmembrane region" description="Helical" evidence="5">
    <location>
        <begin position="196"/>
        <end position="214"/>
    </location>
</feature>
<dbReference type="AlphaFoldDB" id="A0A2Z4UBT8"/>
<feature type="transmembrane region" description="Helical" evidence="5">
    <location>
        <begin position="71"/>
        <end position="93"/>
    </location>
</feature>
<gene>
    <name evidence="7" type="ORF">DQQ01_10400</name>
</gene>
<evidence type="ECO:0000256" key="1">
    <source>
        <dbReference type="ARBA" id="ARBA00004141"/>
    </source>
</evidence>
<evidence type="ECO:0000256" key="5">
    <source>
        <dbReference type="RuleBase" id="RU363032"/>
    </source>
</evidence>
<dbReference type="Pfam" id="PF00528">
    <property type="entry name" value="BPD_transp_1"/>
    <property type="match status" value="2"/>
</dbReference>
<dbReference type="SUPFAM" id="SSF161098">
    <property type="entry name" value="MetI-like"/>
    <property type="match status" value="2"/>
</dbReference>
<keyword evidence="3 5" id="KW-1133">Transmembrane helix</keyword>
<evidence type="ECO:0000256" key="3">
    <source>
        <dbReference type="ARBA" id="ARBA00022989"/>
    </source>
</evidence>
<feature type="transmembrane region" description="Helical" evidence="5">
    <location>
        <begin position="417"/>
        <end position="442"/>
    </location>
</feature>
<dbReference type="OrthoDB" id="725at2"/>
<dbReference type="PROSITE" id="PS50928">
    <property type="entry name" value="ABC_TM1"/>
    <property type="match status" value="2"/>
</dbReference>
<feature type="transmembrane region" description="Helical" evidence="5">
    <location>
        <begin position="245"/>
        <end position="263"/>
    </location>
</feature>
<dbReference type="GO" id="GO:0005886">
    <property type="term" value="C:plasma membrane"/>
    <property type="evidence" value="ECO:0007669"/>
    <property type="project" value="UniProtKB-SubCell"/>
</dbReference>
<dbReference type="PANTHER" id="PTHR43496">
    <property type="entry name" value="PROTEIN LPLB"/>
    <property type="match status" value="1"/>
</dbReference>
<dbReference type="EMBL" id="CP030280">
    <property type="protein sequence ID" value="AWY98492.1"/>
    <property type="molecule type" value="Genomic_DNA"/>
</dbReference>
<evidence type="ECO:0000256" key="2">
    <source>
        <dbReference type="ARBA" id="ARBA00022692"/>
    </source>
</evidence>
<dbReference type="NCBIfam" id="TIGR03262">
    <property type="entry name" value="PhnU2"/>
    <property type="match status" value="1"/>
</dbReference>
<dbReference type="PANTHER" id="PTHR43496:SF1">
    <property type="entry name" value="POLYGALACTURONAN_RHAMNOGALACTURONAN TRANSPORT SYSTEM PERMEASE PROTEIN YTEP"/>
    <property type="match status" value="1"/>
</dbReference>
<proteinExistence type="inferred from homology"/>
<comment type="subcellular location">
    <subcellularLocation>
        <location evidence="5">Cell membrane</location>
        <topology evidence="5">Multi-pass membrane protein</topology>
    </subcellularLocation>
    <subcellularLocation>
        <location evidence="1">Membrane</location>
        <topology evidence="1">Multi-pass membrane protein</topology>
    </subcellularLocation>
</comment>
<dbReference type="KEGG" id="blau:DQQ01_10400"/>
<keyword evidence="8" id="KW-1185">Reference proteome</keyword>
<dbReference type="InterPro" id="IPR035906">
    <property type="entry name" value="MetI-like_sf"/>
</dbReference>
<keyword evidence="2 5" id="KW-0812">Transmembrane</keyword>
<feature type="transmembrane region" description="Helical" evidence="5">
    <location>
        <begin position="343"/>
        <end position="368"/>
    </location>
</feature>
<keyword evidence="5" id="KW-0813">Transport</keyword>
<protein>
    <submittedName>
        <fullName evidence="7">Putative 2-aminoethylphosphonate ABC transporter permease subunit</fullName>
    </submittedName>
</protein>
<feature type="transmembrane region" description="Helical" evidence="5">
    <location>
        <begin position="388"/>
        <end position="405"/>
    </location>
</feature>
<evidence type="ECO:0000256" key="4">
    <source>
        <dbReference type="ARBA" id="ARBA00023136"/>
    </source>
</evidence>
<feature type="domain" description="ABC transmembrane type-1" evidence="6">
    <location>
        <begin position="344"/>
        <end position="539"/>
    </location>
</feature>
<dbReference type="GO" id="GO:0055085">
    <property type="term" value="P:transmembrane transport"/>
    <property type="evidence" value="ECO:0007669"/>
    <property type="project" value="InterPro"/>
</dbReference>
<keyword evidence="4 5" id="KW-0472">Membrane</keyword>
<evidence type="ECO:0000313" key="7">
    <source>
        <dbReference type="EMBL" id="AWY98492.1"/>
    </source>
</evidence>
<reference evidence="8" key="1">
    <citation type="submission" date="2018-06" db="EMBL/GenBank/DDBJ databases">
        <title>Description of Blautia argi sp. nov., a new anaerobic isolated from dog feces.</title>
        <authorList>
            <person name="Chang Y.-H."/>
            <person name="Paek J."/>
            <person name="Shin Y."/>
        </authorList>
    </citation>
    <scope>NUCLEOTIDE SEQUENCE [LARGE SCALE GENOMIC DNA]</scope>
    <source>
        <strain evidence="8">KCTC 15426</strain>
    </source>
</reference>
<dbReference type="RefSeq" id="WP_111919980.1">
    <property type="nucleotide sequence ID" value="NZ_CP030280.1"/>
</dbReference>
<evidence type="ECO:0000259" key="6">
    <source>
        <dbReference type="PROSITE" id="PS50928"/>
    </source>
</evidence>
<feature type="transmembrane region" description="Helical" evidence="5">
    <location>
        <begin position="105"/>
        <end position="127"/>
    </location>
</feature>
<organism evidence="7 8">
    <name type="scientific">Blautia argi</name>
    <dbReference type="NCBI Taxonomy" id="1912897"/>
    <lineage>
        <taxon>Bacteria</taxon>
        <taxon>Bacillati</taxon>
        <taxon>Bacillota</taxon>
        <taxon>Clostridia</taxon>
        <taxon>Lachnospirales</taxon>
        <taxon>Lachnospiraceae</taxon>
        <taxon>Blautia</taxon>
    </lineage>
</organism>
<feature type="transmembrane region" description="Helical" evidence="5">
    <location>
        <begin position="12"/>
        <end position="34"/>
    </location>
</feature>
<feature type="transmembrane region" description="Helical" evidence="5">
    <location>
        <begin position="518"/>
        <end position="539"/>
    </location>
</feature>
<feature type="domain" description="ABC transmembrane type-1" evidence="6">
    <location>
        <begin position="67"/>
        <end position="264"/>
    </location>
</feature>
<dbReference type="CDD" id="cd06261">
    <property type="entry name" value="TM_PBP2"/>
    <property type="match status" value="2"/>
</dbReference>
<accession>A0A2Z4UBT8</accession>
<dbReference type="Gene3D" id="1.10.3720.10">
    <property type="entry name" value="MetI-like"/>
    <property type="match status" value="2"/>
</dbReference>
<comment type="similarity">
    <text evidence="5">Belongs to the binding-protein-dependent transport system permease family.</text>
</comment>
<name>A0A2Z4UBT8_9FIRM</name>
<sequence>MKKKRRGKEGLLPVNLIMLCMTAVFVIVLLFPLFCLLSKAFFTVTGEFAGFQNYVKYFSTPALTVSIKNTMVVSSVSAVFGTLLGFLYAYGLARTRIKGKRFFRYIAMIPLFLPTVVHGLGLVYLFGKKGLLTGLGWDIGLYGATGIILSEIIYTFPQSFLMFSIALNYADGRLYEAADSMGCSSMKKFSRITLPSVRYTLINSLFVCFTLAFTDFGVPKVLGGSYNVLATDIYKQVAGQFNMNMGAVVGTLLLIPAVLSFGVDRVTLRKNRDSVSAKAKALQIKENRIRDFGFFVFCGFVALCLLSLVGVLVIGAFTSYYPYDMSFTWKNFVFNSSTGGIESYWNSIKMSLCTALFGTIFVFVYAYLIERSKCRNGLKQMGKALSSLPLALPGMVIGLSFIFFFNQKENPLNFLYGTLGILVLANIVHFYSVPFVTASSALKKLDQEYEHVAESMKIPEWKTFFQVIVPLSLPALLEIFMYYFMNSMVTVSAVVFLYSAQFKVASIAITHMEEAGDIAQAAAMSLLILMINIGVRGVYELSSYVMKKRIQMGGKTT</sequence>
<evidence type="ECO:0000313" key="8">
    <source>
        <dbReference type="Proteomes" id="UP000250003"/>
    </source>
</evidence>
<feature type="transmembrane region" description="Helical" evidence="5">
    <location>
        <begin position="292"/>
        <end position="323"/>
    </location>
</feature>
<dbReference type="Proteomes" id="UP000250003">
    <property type="component" value="Chromosome"/>
</dbReference>